<organism evidence="1 2">
    <name type="scientific">Methyloversatilis universalis (strain ATCC BAA-1314 / DSM 25237 / JCM 13912 / CCUG 52030 / FAM5)</name>
    <dbReference type="NCBI Taxonomy" id="1000565"/>
    <lineage>
        <taxon>Bacteria</taxon>
        <taxon>Pseudomonadati</taxon>
        <taxon>Pseudomonadota</taxon>
        <taxon>Betaproteobacteria</taxon>
        <taxon>Nitrosomonadales</taxon>
        <taxon>Sterolibacteriaceae</taxon>
        <taxon>Methyloversatilis</taxon>
    </lineage>
</organism>
<dbReference type="Proteomes" id="UP000005019">
    <property type="component" value="Unassembled WGS sequence"/>
</dbReference>
<dbReference type="EMBL" id="AFHG01000059">
    <property type="protein sequence ID" value="EGK69786.1"/>
    <property type="molecule type" value="Genomic_DNA"/>
</dbReference>
<sequence>MTSLAMAIAGTAGVFPADVLAEGWRVETGVTTRAIASDNINFSPTAPSSDTLLELNPTVRVTRRSPRLTLDAAYTPRYLYYTQDTYDSRLSQDFNGSGRFEVIDDFMFLDARAVSAQRNQSVFNAVPTDATLAANQLSRTRTYSFTPSFMGTVRLGDVATWRSNYNMLRSETSGLAANTLTSETFNGSLASYPARLGWKVDVMSNRTESDRSASVDRKSIVGSLIYRPDATADFTVRYGYEDTNFSSQRSGSTYGLGMGWNPSERTTFRADYDQRPYARTNNVNLTHRLPRTSFTASYSRNLTNRAEQLLSPTGTTDLVQTLSLIEPFASEPDPVLRQQMIEAYLRANGLSRYVVGLSPILSDRQYLQTRWQLSATRTGPRNTLSLSVFQTESDGGIGAIGPAVGDDFAASRVIRQRGWTATYSHRMGSVSSLSLSFTSSKSDGRTQTLSSDRDVLNTTWSTQFSPRTTGSIGLRMTRATVTAGDVDENAVIATLSTMFN</sequence>
<dbReference type="OrthoDB" id="8522878at2"/>
<proteinExistence type="predicted"/>
<dbReference type="NCBIfam" id="TIGR03016">
    <property type="entry name" value="pepcterm_hypo_1"/>
    <property type="match status" value="1"/>
</dbReference>
<reference evidence="1 2" key="1">
    <citation type="journal article" date="2011" name="J. Bacteriol.">
        <title>Genome sequence of Methyloversatilis universalis FAM5T, a methylotrophic representative of the order Rhodocyclales.</title>
        <authorList>
            <person name="Kittichotirat W."/>
            <person name="Good N.M."/>
            <person name="Hall R."/>
            <person name="Bringel F."/>
            <person name="Lajus A."/>
            <person name="Medigue C."/>
            <person name="Smalley N.E."/>
            <person name="Beck D."/>
            <person name="Bumgarner R."/>
            <person name="Vuilleumier S."/>
            <person name="Kalyuzhnaya M.G."/>
        </authorList>
    </citation>
    <scope>NUCLEOTIDE SEQUENCE [LARGE SCALE GENOMIC DNA]</scope>
    <source>
        <strain evidence="2">ATCC BAA-1314 / JCM 13912 / FAM5</strain>
    </source>
</reference>
<evidence type="ECO:0008006" key="3">
    <source>
        <dbReference type="Google" id="ProtNLM"/>
    </source>
</evidence>
<evidence type="ECO:0000313" key="1">
    <source>
        <dbReference type="EMBL" id="EGK69786.1"/>
    </source>
</evidence>
<dbReference type="InterPro" id="IPR017467">
    <property type="entry name" value="CHP03016_PEP-CTERM"/>
</dbReference>
<dbReference type="eggNOG" id="ENOG502Z9WX">
    <property type="taxonomic scope" value="Bacteria"/>
</dbReference>
<dbReference type="RefSeq" id="WP_008064348.1">
    <property type="nucleotide sequence ID" value="NZ_AFHG01000059.1"/>
</dbReference>
<comment type="caution">
    <text evidence="1">The sequence shown here is derived from an EMBL/GenBank/DDBJ whole genome shotgun (WGS) entry which is preliminary data.</text>
</comment>
<dbReference type="STRING" id="1000565.METUNv1_03751"/>
<protein>
    <recommendedName>
        <fullName evidence="3">TIGR03016 family PEP-CTERM system-associated outer membrane protein</fullName>
    </recommendedName>
</protein>
<keyword evidence="2" id="KW-1185">Reference proteome</keyword>
<accession>F5RHF4</accession>
<name>F5RHF4_METUF</name>
<dbReference type="AlphaFoldDB" id="F5RHF4"/>
<evidence type="ECO:0000313" key="2">
    <source>
        <dbReference type="Proteomes" id="UP000005019"/>
    </source>
</evidence>
<gene>
    <name evidence="1" type="ORF">METUNv1_03751</name>
</gene>